<reference evidence="3" key="2">
    <citation type="submission" date="2008-04" db="EMBL/GenBank/DDBJ databases">
        <title>Draft genome sequence of Providencia stuartii(ATCC 25827).</title>
        <authorList>
            <person name="Sudarsanam P."/>
            <person name="Ley R."/>
            <person name="Guruge J."/>
            <person name="Turnbaugh P.J."/>
            <person name="Mahowald M."/>
            <person name="Liep D."/>
            <person name="Gordon J."/>
        </authorList>
    </citation>
    <scope>NUCLEOTIDE SEQUENCE [LARGE SCALE GENOMIC DNA]</scope>
    <source>
        <strain evidence="2 3">ATCC 25827</strain>
    </source>
</reference>
<reference evidence="3" key="1">
    <citation type="submission" date="2008-04" db="EMBL/GenBank/DDBJ databases">
        <title>Draft genome sequence of Providencia stuartii (ATCC 25827).</title>
        <authorList>
            <person name="Sudarsanam P."/>
            <person name="Ley R."/>
            <person name="Guruge J."/>
            <person name="Turnbaugh P.J."/>
            <person name="Mahowald M."/>
            <person name="Liep D."/>
            <person name="Gordon J."/>
        </authorList>
    </citation>
    <scope>NUCLEOTIDE SEQUENCE [LARGE SCALE GENOMIC DNA]</scope>
    <source>
        <strain evidence="2 3">ATCC 25827</strain>
    </source>
</reference>
<proteinExistence type="predicted"/>
<evidence type="ECO:0000313" key="3">
    <source>
        <dbReference type="Proteomes" id="UP000004506"/>
    </source>
</evidence>
<reference evidence="1" key="5">
    <citation type="submission" date="2016-11" db="EMBL/GenBank/DDBJ databases">
        <title>Draft genome sequence of Providencia stuartii(ATCC 25827).</title>
        <authorList>
            <person name="Sudarsanam P."/>
            <person name="Ley R."/>
            <person name="Guruge J."/>
            <person name="Turnbaugh P.J."/>
            <person name="Mahowald M."/>
            <person name="Liep D."/>
            <person name="Gordon J."/>
        </authorList>
    </citation>
    <scope>NUCLEOTIDE SEQUENCE</scope>
    <source>
        <strain evidence="1">ATCC 25827</strain>
    </source>
</reference>
<evidence type="ECO:0000313" key="1">
    <source>
        <dbReference type="EMBL" id="EDU57245.1"/>
    </source>
</evidence>
<organism evidence="1 3">
    <name type="scientific">Providencia stuartii ATCC 25827</name>
    <dbReference type="NCBI Taxonomy" id="471874"/>
    <lineage>
        <taxon>Bacteria</taxon>
        <taxon>Pseudomonadati</taxon>
        <taxon>Pseudomonadota</taxon>
        <taxon>Gammaproteobacteria</taxon>
        <taxon>Enterobacterales</taxon>
        <taxon>Morganellaceae</taxon>
        <taxon>Providencia</taxon>
    </lineage>
</organism>
<gene>
    <name evidence="2" type="ORF">PROSTU_00125</name>
    <name evidence="1" type="ORF">PROSTU_04486</name>
</gene>
<dbReference type="EMBL" id="ABJD02000118">
    <property type="protein sequence ID" value="EDU57245.1"/>
    <property type="molecule type" value="Genomic_DNA"/>
</dbReference>
<comment type="caution">
    <text evidence="1">The sequence shown here is derived from an EMBL/GenBank/DDBJ whole genome shotgun (WGS) entry which is preliminary data.</text>
</comment>
<reference evidence="1 3" key="3">
    <citation type="submission" date="2008-05" db="EMBL/GenBank/DDBJ databases">
        <authorList>
            <person name="Fulton L."/>
            <person name="Clifton S."/>
            <person name="Fulton B."/>
            <person name="Xu J."/>
            <person name="Minx P."/>
            <person name="Pepin K.H."/>
            <person name="Johnson M."/>
            <person name="Thiruvilangam P."/>
            <person name="Bhonagiri V."/>
            <person name="Nash W.E."/>
            <person name="Mardis E.R."/>
            <person name="Wilson R.K."/>
        </authorList>
    </citation>
    <scope>NUCLEOTIDE SEQUENCE [LARGE SCALE GENOMIC DNA]</scope>
    <source>
        <strain evidence="1 3">ATCC 25827</strain>
    </source>
</reference>
<dbReference type="Proteomes" id="UP000004506">
    <property type="component" value="Unassembled WGS sequence"/>
</dbReference>
<reference evidence="1" key="4">
    <citation type="submission" date="2016-11" db="EMBL/GenBank/DDBJ databases">
        <title>Draft genome sequence of Providencia stuartii (ATCC 25827).</title>
        <authorList>
            <person name="Sudarsanam P."/>
            <person name="Ley R."/>
            <person name="Guruge J."/>
            <person name="Turnbaugh P.J."/>
            <person name="Mahowald M."/>
            <person name="Liep D."/>
            <person name="Gordon J."/>
        </authorList>
    </citation>
    <scope>NUCLEOTIDE SEQUENCE</scope>
    <source>
        <strain evidence="1 3">ATCC 25827</strain>
    </source>
</reference>
<dbReference type="AlphaFoldDB" id="A0AA86YGD1"/>
<dbReference type="EMBL" id="ABJD02000025">
    <property type="protein sequence ID" value="EDU61856.1"/>
    <property type="molecule type" value="Genomic_DNA"/>
</dbReference>
<evidence type="ECO:0000313" key="2">
    <source>
        <dbReference type="EMBL" id="EDU61856.1"/>
    </source>
</evidence>
<accession>A0AA86YGD1</accession>
<name>A0AA86YGD1_PROST</name>
<sequence>MLEGVNKKGIIHCFLLGIDGVNRFSGYKVVSNSSQICVFRY</sequence>
<protein>
    <submittedName>
        <fullName evidence="1">Uncharacterized protein</fullName>
    </submittedName>
</protein>